<dbReference type="Proteomes" id="UP000007264">
    <property type="component" value="Unassembled WGS sequence"/>
</dbReference>
<dbReference type="AlphaFoldDB" id="I0Z2I5"/>
<protein>
    <recommendedName>
        <fullName evidence="8">RNA polymerase I associated factor, A49-like protein</fullName>
    </recommendedName>
</protein>
<evidence type="ECO:0000256" key="1">
    <source>
        <dbReference type="ARBA" id="ARBA00004604"/>
    </source>
</evidence>
<keyword evidence="3" id="KW-0240">DNA-directed RNA polymerase</keyword>
<keyword evidence="4" id="KW-0804">Transcription</keyword>
<dbReference type="PANTHER" id="PTHR14440">
    <property type="entry name" value="DNA-DIRECTED RNA POLYMERASE I SUBUNIT RPA49"/>
    <property type="match status" value="1"/>
</dbReference>
<proteinExistence type="inferred from homology"/>
<evidence type="ECO:0008006" key="8">
    <source>
        <dbReference type="Google" id="ProtNLM"/>
    </source>
</evidence>
<dbReference type="GO" id="GO:0000428">
    <property type="term" value="C:DNA-directed RNA polymerase complex"/>
    <property type="evidence" value="ECO:0007669"/>
    <property type="project" value="UniProtKB-KW"/>
</dbReference>
<dbReference type="eggNOG" id="KOG4183">
    <property type="taxonomic scope" value="Eukaryota"/>
</dbReference>
<dbReference type="InterPro" id="IPR009668">
    <property type="entry name" value="RNA_pol-assoc_fac_A49-like"/>
</dbReference>
<name>I0Z2I5_COCSC</name>
<evidence type="ECO:0000313" key="6">
    <source>
        <dbReference type="EMBL" id="EIE24854.1"/>
    </source>
</evidence>
<keyword evidence="7" id="KW-1185">Reference proteome</keyword>
<evidence type="ECO:0000256" key="2">
    <source>
        <dbReference type="ARBA" id="ARBA00009430"/>
    </source>
</evidence>
<sequence>MGKRKALDRDLPETIDLQHADAPSTSGRTGPLAVYFPSGFQPGKHGSCTWELHSNTSRVNDHVVVARTGDVDFVGSCRSVDAAGPPACKYAVGVLDKATGVMRYAEVGTGNIVRMEPRARGVNYGPTGAITEQEDDIRARILQNKRLVHAFGSQRRKRQLDQKESAKVGDDNVAAQDAVEDLLAAAGDKAAVAKMTKDDVLKAVTNVRHIPPHHPEATSAAAAYKLEELVPEEAWETLEVERLRRAIDDDSYRDDILRAKGIFPEVVLDRLPLITKPDGPAAARRLRAMAFLGPLVALYTGRHRQNVDARTGGLKQLSGRLRIQEDVLRGCLARFYSRAKGEEEGTEVYSRTKEQARMLLLHLLITALIAEDYSLGARQFEALRATLKLTPQDMVTHYRELGCTCDKAPNAGADKSPMKQYKVTLLPPGTVQPPRKLADMFPKLQLARARAKK</sequence>
<dbReference type="STRING" id="574566.I0Z2I5"/>
<accession>I0Z2I5</accession>
<comment type="similarity">
    <text evidence="2">Belongs to the eukaryotic RPA49/POLR1E RNA polymerase subunit family.</text>
</comment>
<gene>
    <name evidence="6" type="ORF">COCSUDRAFT_41132</name>
</gene>
<dbReference type="Pfam" id="PF06870">
    <property type="entry name" value="RNA_pol_I_A49"/>
    <property type="match status" value="1"/>
</dbReference>
<evidence type="ECO:0000313" key="7">
    <source>
        <dbReference type="Proteomes" id="UP000007264"/>
    </source>
</evidence>
<organism evidence="6 7">
    <name type="scientific">Coccomyxa subellipsoidea (strain C-169)</name>
    <name type="common">Green microalga</name>
    <dbReference type="NCBI Taxonomy" id="574566"/>
    <lineage>
        <taxon>Eukaryota</taxon>
        <taxon>Viridiplantae</taxon>
        <taxon>Chlorophyta</taxon>
        <taxon>core chlorophytes</taxon>
        <taxon>Trebouxiophyceae</taxon>
        <taxon>Trebouxiophyceae incertae sedis</taxon>
        <taxon>Coccomyxaceae</taxon>
        <taxon>Coccomyxa</taxon>
        <taxon>Coccomyxa subellipsoidea</taxon>
    </lineage>
</organism>
<dbReference type="KEGG" id="csl:COCSUDRAFT_41132"/>
<dbReference type="EMBL" id="AGSI01000005">
    <property type="protein sequence ID" value="EIE24854.1"/>
    <property type="molecule type" value="Genomic_DNA"/>
</dbReference>
<dbReference type="RefSeq" id="XP_005649398.1">
    <property type="nucleotide sequence ID" value="XM_005649341.1"/>
</dbReference>
<dbReference type="OrthoDB" id="532500at2759"/>
<comment type="caution">
    <text evidence="6">The sequence shown here is derived from an EMBL/GenBank/DDBJ whole genome shotgun (WGS) entry which is preliminary data.</text>
</comment>
<evidence type="ECO:0000256" key="5">
    <source>
        <dbReference type="ARBA" id="ARBA00023242"/>
    </source>
</evidence>
<evidence type="ECO:0000256" key="4">
    <source>
        <dbReference type="ARBA" id="ARBA00023163"/>
    </source>
</evidence>
<comment type="subcellular location">
    <subcellularLocation>
        <location evidence="1">Nucleus</location>
        <location evidence="1">Nucleolus</location>
    </subcellularLocation>
</comment>
<dbReference type="GO" id="GO:0003677">
    <property type="term" value="F:DNA binding"/>
    <property type="evidence" value="ECO:0007669"/>
    <property type="project" value="InterPro"/>
</dbReference>
<keyword evidence="5" id="KW-0539">Nucleus</keyword>
<dbReference type="GeneID" id="17042855"/>
<dbReference type="GO" id="GO:0006351">
    <property type="term" value="P:DNA-templated transcription"/>
    <property type="evidence" value="ECO:0007669"/>
    <property type="project" value="InterPro"/>
</dbReference>
<reference evidence="6 7" key="1">
    <citation type="journal article" date="2012" name="Genome Biol.">
        <title>The genome of the polar eukaryotic microalga coccomyxa subellipsoidea reveals traits of cold adaptation.</title>
        <authorList>
            <person name="Blanc G."/>
            <person name="Agarkova I."/>
            <person name="Grimwood J."/>
            <person name="Kuo A."/>
            <person name="Brueggeman A."/>
            <person name="Dunigan D."/>
            <person name="Gurnon J."/>
            <person name="Ladunga I."/>
            <person name="Lindquist E."/>
            <person name="Lucas S."/>
            <person name="Pangilinan J."/>
            <person name="Proschold T."/>
            <person name="Salamov A."/>
            <person name="Schmutz J."/>
            <person name="Weeks D."/>
            <person name="Yamada T."/>
            <person name="Claverie J.M."/>
            <person name="Grigoriev I."/>
            <person name="Van Etten J."/>
            <person name="Lomsadze A."/>
            <person name="Borodovsky M."/>
        </authorList>
    </citation>
    <scope>NUCLEOTIDE SEQUENCE [LARGE SCALE GENOMIC DNA]</scope>
    <source>
        <strain evidence="6 7">C-169</strain>
    </source>
</reference>
<evidence type="ECO:0000256" key="3">
    <source>
        <dbReference type="ARBA" id="ARBA00022478"/>
    </source>
</evidence>
<dbReference type="GO" id="GO:0005730">
    <property type="term" value="C:nucleolus"/>
    <property type="evidence" value="ECO:0007669"/>
    <property type="project" value="UniProtKB-SubCell"/>
</dbReference>